<keyword evidence="1" id="KW-0378">Hydrolase</keyword>
<reference evidence="1 2" key="1">
    <citation type="submission" date="2019-08" db="EMBL/GenBank/DDBJ databases">
        <title>Complete genome sequence of Candidatus Uab amorphum.</title>
        <authorList>
            <person name="Shiratori T."/>
            <person name="Suzuki S."/>
            <person name="Kakizawa Y."/>
            <person name="Ishida K."/>
        </authorList>
    </citation>
    <scope>NUCLEOTIDE SEQUENCE [LARGE SCALE GENOMIC DNA]</scope>
    <source>
        <strain evidence="1 2">SRT547</strain>
    </source>
</reference>
<dbReference type="Proteomes" id="UP000326354">
    <property type="component" value="Chromosome"/>
</dbReference>
<dbReference type="KEGG" id="uam:UABAM_01214"/>
<dbReference type="InterPro" id="IPR029058">
    <property type="entry name" value="AB_hydrolase_fold"/>
</dbReference>
<accession>A0A5S9IK62</accession>
<dbReference type="AlphaFoldDB" id="A0A5S9IK62"/>
<evidence type="ECO:0000313" key="2">
    <source>
        <dbReference type="Proteomes" id="UP000326354"/>
    </source>
</evidence>
<evidence type="ECO:0000313" key="1">
    <source>
        <dbReference type="EMBL" id="BBM82871.1"/>
    </source>
</evidence>
<dbReference type="GO" id="GO:0016787">
    <property type="term" value="F:hydrolase activity"/>
    <property type="evidence" value="ECO:0007669"/>
    <property type="project" value="UniProtKB-KW"/>
</dbReference>
<name>A0A5S9IK62_UABAM</name>
<protein>
    <submittedName>
        <fullName evidence="1">Hydrolase</fullName>
    </submittedName>
</protein>
<dbReference type="SUPFAM" id="SSF53474">
    <property type="entry name" value="alpha/beta-Hydrolases"/>
    <property type="match status" value="1"/>
</dbReference>
<dbReference type="EMBL" id="AP019860">
    <property type="protein sequence ID" value="BBM82871.1"/>
    <property type="molecule type" value="Genomic_DNA"/>
</dbReference>
<dbReference type="RefSeq" id="WP_151967097.1">
    <property type="nucleotide sequence ID" value="NZ_AP019860.1"/>
</dbReference>
<keyword evidence="2" id="KW-1185">Reference proteome</keyword>
<dbReference type="Gene3D" id="3.40.50.1820">
    <property type="entry name" value="alpha/beta hydrolase"/>
    <property type="match status" value="1"/>
</dbReference>
<organism evidence="1 2">
    <name type="scientific">Uabimicrobium amorphum</name>
    <dbReference type="NCBI Taxonomy" id="2596890"/>
    <lineage>
        <taxon>Bacteria</taxon>
        <taxon>Pseudomonadati</taxon>
        <taxon>Planctomycetota</taxon>
        <taxon>Candidatus Uabimicrobiia</taxon>
        <taxon>Candidatus Uabimicrobiales</taxon>
        <taxon>Candidatus Uabimicrobiaceae</taxon>
        <taxon>Candidatus Uabimicrobium</taxon>
    </lineage>
</organism>
<sequence length="244" mass="28578">MENTRASIWRSGNKKNLVIIPGISTLLYPTIWKLLSPSYFSYYAKYFTVNVITFNHLPEKGTFLSVVEEYHKRLMQLQPYAVLAMEEGAFIAQHLATRQALKKLVLVSTSTKSNAKSQEVYEHWVRYVQQDRWQSLHKSMSHYFTNKHSFMKYLFFKKPQNPHQLTLLVEALKRRNSENFLPKINSETLIIGGDKDALISPDQYQKLLRLIPKSQLICVRGGCHHLYHQKKSTLEPNILHFLLR</sequence>
<proteinExistence type="predicted"/>
<gene>
    <name evidence="1" type="ORF">UABAM_01214</name>
</gene>
<dbReference type="OrthoDB" id="7958481at2"/>